<dbReference type="EMBL" id="UYRT01000023">
    <property type="protein sequence ID" value="VDK27135.1"/>
    <property type="molecule type" value="Genomic_DNA"/>
</dbReference>
<evidence type="ECO:0000256" key="1">
    <source>
        <dbReference type="SAM" id="Phobius"/>
    </source>
</evidence>
<proteinExistence type="predicted"/>
<reference evidence="3 4" key="2">
    <citation type="submission" date="2018-11" db="EMBL/GenBank/DDBJ databases">
        <authorList>
            <consortium name="Pathogen Informatics"/>
        </authorList>
    </citation>
    <scope>NUCLEOTIDE SEQUENCE [LARGE SCALE GENOMIC DNA]</scope>
</reference>
<gene>
    <name evidence="3" type="ORF">GPUH_LOCUS37</name>
</gene>
<keyword evidence="1" id="KW-1133">Transmembrane helix</keyword>
<dbReference type="AlphaFoldDB" id="A0A183CU96"/>
<dbReference type="WBParaSite" id="GPUH_0000003601-mRNA-1">
    <property type="protein sequence ID" value="GPUH_0000003601-mRNA-1"/>
    <property type="gene ID" value="GPUH_0000003601"/>
</dbReference>
<evidence type="ECO:0000313" key="5">
    <source>
        <dbReference type="WBParaSite" id="GPUH_0000003601-mRNA-1"/>
    </source>
</evidence>
<name>A0A183CU96_9BILA</name>
<keyword evidence="1" id="KW-0812">Transmembrane</keyword>
<dbReference type="OrthoDB" id="5830988at2759"/>
<keyword evidence="2" id="KW-0732">Signal</keyword>
<dbReference type="Proteomes" id="UP000271098">
    <property type="component" value="Unassembled WGS sequence"/>
</dbReference>
<keyword evidence="1" id="KW-0472">Membrane</keyword>
<accession>A0A183CU96</accession>
<sequence>MKALLPLALFVLPGVFSEGRERFSSKVSSKVTLLMTPMVTTKGNYTFESHASNLEEVNFVLAPEGKALKHPNLTFAIRITRKTCKAIKLCFGFKNILADHYKILTKVKLGDKTYDWKISREVYAMQSRDAYEIDACQALNDRSYRSKMTGISNMETIILHNEPSGDRPKLGLEVRHGPTLLRESVDKTTPAYTTFYENKDLWSEKKQVFFLLAQDANLCGARIWVIPRRSLLVELCEAQLLPVPFLRFRARRGVNIWSIPIGFIAGTLFGVAGGAFLLCRNTQKYYKRWNAEMKKTFGKFATGEISTVRPKAFDYLLF</sequence>
<feature type="signal peptide" evidence="2">
    <location>
        <begin position="1"/>
        <end position="17"/>
    </location>
</feature>
<keyword evidence="4" id="KW-1185">Reference proteome</keyword>
<protein>
    <submittedName>
        <fullName evidence="3 5">Uncharacterized protein</fullName>
    </submittedName>
</protein>
<evidence type="ECO:0000313" key="3">
    <source>
        <dbReference type="EMBL" id="VDK27135.1"/>
    </source>
</evidence>
<feature type="chain" id="PRO_5043138430" evidence="2">
    <location>
        <begin position="18"/>
        <end position="318"/>
    </location>
</feature>
<reference evidence="5" key="1">
    <citation type="submission" date="2016-06" db="UniProtKB">
        <authorList>
            <consortium name="WormBaseParasite"/>
        </authorList>
    </citation>
    <scope>IDENTIFICATION</scope>
</reference>
<organism evidence="5">
    <name type="scientific">Gongylonema pulchrum</name>
    <dbReference type="NCBI Taxonomy" id="637853"/>
    <lineage>
        <taxon>Eukaryota</taxon>
        <taxon>Metazoa</taxon>
        <taxon>Ecdysozoa</taxon>
        <taxon>Nematoda</taxon>
        <taxon>Chromadorea</taxon>
        <taxon>Rhabditida</taxon>
        <taxon>Spirurina</taxon>
        <taxon>Spiruromorpha</taxon>
        <taxon>Spiruroidea</taxon>
        <taxon>Gongylonematidae</taxon>
        <taxon>Gongylonema</taxon>
    </lineage>
</organism>
<evidence type="ECO:0000256" key="2">
    <source>
        <dbReference type="SAM" id="SignalP"/>
    </source>
</evidence>
<feature type="transmembrane region" description="Helical" evidence="1">
    <location>
        <begin position="257"/>
        <end position="279"/>
    </location>
</feature>
<evidence type="ECO:0000313" key="4">
    <source>
        <dbReference type="Proteomes" id="UP000271098"/>
    </source>
</evidence>